<dbReference type="AlphaFoldDB" id="A0AA40CNN4"/>
<protein>
    <submittedName>
        <fullName evidence="3">Heterokaryon incompatibility protein-domain-containing protein</fullName>
    </submittedName>
</protein>
<evidence type="ECO:0000313" key="3">
    <source>
        <dbReference type="EMBL" id="KAK0644003.1"/>
    </source>
</evidence>
<dbReference type="PANTHER" id="PTHR10622:SF10">
    <property type="entry name" value="HET DOMAIN-CONTAINING PROTEIN"/>
    <property type="match status" value="1"/>
</dbReference>
<gene>
    <name evidence="3" type="ORF">B0T16DRAFT_460089</name>
</gene>
<dbReference type="InterPro" id="IPR058525">
    <property type="entry name" value="DUF8212"/>
</dbReference>
<reference evidence="3" key="1">
    <citation type="submission" date="2023-06" db="EMBL/GenBank/DDBJ databases">
        <title>Genome-scale phylogeny and comparative genomics of the fungal order Sordariales.</title>
        <authorList>
            <consortium name="Lawrence Berkeley National Laboratory"/>
            <person name="Hensen N."/>
            <person name="Bonometti L."/>
            <person name="Westerberg I."/>
            <person name="Brannstrom I.O."/>
            <person name="Guillou S."/>
            <person name="Cros-Aarteil S."/>
            <person name="Calhoun S."/>
            <person name="Haridas S."/>
            <person name="Kuo A."/>
            <person name="Mondo S."/>
            <person name="Pangilinan J."/>
            <person name="Riley R."/>
            <person name="Labutti K."/>
            <person name="Andreopoulos B."/>
            <person name="Lipzen A."/>
            <person name="Chen C."/>
            <person name="Yanf M."/>
            <person name="Daum C."/>
            <person name="Ng V."/>
            <person name="Clum A."/>
            <person name="Steindorff A."/>
            <person name="Ohm R."/>
            <person name="Martin F."/>
            <person name="Silar P."/>
            <person name="Natvig D."/>
            <person name="Lalanne C."/>
            <person name="Gautier V."/>
            <person name="Ament-Velasquez S.L."/>
            <person name="Kruys A."/>
            <person name="Hutchinson M.I."/>
            <person name="Powell A.J."/>
            <person name="Barry K."/>
            <person name="Miller A.N."/>
            <person name="Grigoriev I.V."/>
            <person name="Debuchy R."/>
            <person name="Gladieux P."/>
            <person name="Thoren M.H."/>
            <person name="Johannesson H."/>
        </authorList>
    </citation>
    <scope>NUCLEOTIDE SEQUENCE</scope>
    <source>
        <strain evidence="3">SMH2532-1</strain>
    </source>
</reference>
<dbReference type="Proteomes" id="UP001174936">
    <property type="component" value="Unassembled WGS sequence"/>
</dbReference>
<name>A0AA40CNN4_9PEZI</name>
<evidence type="ECO:0000259" key="2">
    <source>
        <dbReference type="Pfam" id="PF26640"/>
    </source>
</evidence>
<dbReference type="InterPro" id="IPR010730">
    <property type="entry name" value="HET"/>
</dbReference>
<dbReference type="PANTHER" id="PTHR10622">
    <property type="entry name" value="HET DOMAIN-CONTAINING PROTEIN"/>
    <property type="match status" value="1"/>
</dbReference>
<evidence type="ECO:0000259" key="1">
    <source>
        <dbReference type="Pfam" id="PF06985"/>
    </source>
</evidence>
<feature type="domain" description="Heterokaryon incompatibility" evidence="1">
    <location>
        <begin position="23"/>
        <end position="112"/>
    </location>
</feature>
<dbReference type="Pfam" id="PF26640">
    <property type="entry name" value="DUF8212"/>
    <property type="match status" value="1"/>
</dbReference>
<accession>A0AA40CNN4</accession>
<organism evidence="3 4">
    <name type="scientific">Cercophora newfieldiana</name>
    <dbReference type="NCBI Taxonomy" id="92897"/>
    <lineage>
        <taxon>Eukaryota</taxon>
        <taxon>Fungi</taxon>
        <taxon>Dikarya</taxon>
        <taxon>Ascomycota</taxon>
        <taxon>Pezizomycotina</taxon>
        <taxon>Sordariomycetes</taxon>
        <taxon>Sordariomycetidae</taxon>
        <taxon>Sordariales</taxon>
        <taxon>Lasiosphaeriaceae</taxon>
        <taxon>Cercophora</taxon>
    </lineage>
</organism>
<comment type="caution">
    <text evidence="3">The sequence shown here is derived from an EMBL/GenBank/DDBJ whole genome shotgun (WGS) entry which is preliminary data.</text>
</comment>
<proteinExistence type="predicted"/>
<dbReference type="EMBL" id="JAULSV010000005">
    <property type="protein sequence ID" value="KAK0644003.1"/>
    <property type="molecule type" value="Genomic_DNA"/>
</dbReference>
<keyword evidence="4" id="KW-1185">Reference proteome</keyword>
<sequence length="616" mass="68683">MRLLNTATCDLKEYISDTDIPKYAILSHTWGEHEVSLAQWQNRHSLPIGHEGMQGAAKIAACCEQAAAAGFEWVWVDTCCIDKSSSAELSEAINSMFRWYRNAAVCYAYLSDVPTAPWLSQEACDGVSKSRWFTRGWTLQELLAPKELIFYSQDWQPLGTKDDFAEMISSVTKIGRSFLDGESLELASIAQKMSWAAARQTTRPEDQAYCLLGIFDINMPLLYGERFKAFQRLQETLMTTYPEDHSLFAWGSIVTGFPDVPPAVLFGTKPVPWEPPKFDTTLFSILAASPADFAGSDNVVACRTASQVFYHRHSYNAQLPLLAGRGTVKLQLPWDKKTHTTYHFTGPPIAQIREVFTLMLLCQYDDPTKKSGRFFVRVCLGDTAKYSRIGSLVYIPDTGETYREAFERFQTNRFKETTLAPELRFSFQPGDIVFRRMLCSPESRTSFVGSGTPRYFDLFFLEGPGVLRTETVEQREALFYSHHFKTKAPDSEEPFSFTISMTRETCAVTGELCTKFGMFTLESASESGNGGEKGEVVPSANQGLSSSRYLPLCDSGHLMKAEGYTWVVKEEPFPVVFVGVERFPLSSSTSGGFVDAVDIVIGPHGLGSLLGQGLSA</sequence>
<dbReference type="Pfam" id="PF06985">
    <property type="entry name" value="HET"/>
    <property type="match status" value="1"/>
</dbReference>
<feature type="domain" description="DUF8212" evidence="2">
    <location>
        <begin position="228"/>
        <end position="309"/>
    </location>
</feature>
<evidence type="ECO:0000313" key="4">
    <source>
        <dbReference type="Proteomes" id="UP001174936"/>
    </source>
</evidence>